<dbReference type="Proteomes" id="UP000009081">
    <property type="component" value="Chromosome"/>
</dbReference>
<reference evidence="2 3" key="1">
    <citation type="journal article" date="2009" name="PLoS ONE">
        <title>Methylobacterium genome sequences: a reference blueprint to investigate microbial metabolism of C1 compounds from natural and industrial sources.</title>
        <authorList>
            <person name="Vuilleumier S."/>
            <person name="Chistoserdova L."/>
            <person name="Lee M.-C."/>
            <person name="Bringel F."/>
            <person name="Lajus A."/>
            <person name="Zhou Y."/>
            <person name="Gourion B."/>
            <person name="Barbe V."/>
            <person name="Chang J."/>
            <person name="Cruveiller S."/>
            <person name="Dossat C."/>
            <person name="Gillett W."/>
            <person name="Gruffaz C."/>
            <person name="Haugen E."/>
            <person name="Hourcade E."/>
            <person name="Levy R."/>
            <person name="Mangenot S."/>
            <person name="Muller E."/>
            <person name="Nadalig T."/>
            <person name="Pagni M."/>
            <person name="Penny C."/>
            <person name="Peyraud R."/>
            <person name="Robinson D.G."/>
            <person name="Roche D."/>
            <person name="Rouy Z."/>
            <person name="Saenampechek C."/>
            <person name="Salvignol G."/>
            <person name="Vallenet D."/>
            <person name="Wu Z."/>
            <person name="Marx C.J."/>
            <person name="Vorholt J.A."/>
            <person name="Olson M.V."/>
            <person name="Kaul R."/>
            <person name="Weissenbach J."/>
            <person name="Medigue C."/>
            <person name="Lidstrom M.E."/>
        </authorList>
    </citation>
    <scope>NUCLEOTIDE SEQUENCE [LARGE SCALE GENOMIC DNA]</scope>
    <source>
        <strain evidence="3">ATCC 14718 / DSM 1338 / JCM 2805 / NCIMB 9133 / AM1</strain>
    </source>
</reference>
<accession>C5AZZ7</accession>
<feature type="region of interest" description="Disordered" evidence="1">
    <location>
        <begin position="17"/>
        <end position="49"/>
    </location>
</feature>
<keyword evidence="3" id="KW-1185">Reference proteome</keyword>
<evidence type="ECO:0000313" key="2">
    <source>
        <dbReference type="EMBL" id="ACS41521.1"/>
    </source>
</evidence>
<evidence type="ECO:0000313" key="3">
    <source>
        <dbReference type="Proteomes" id="UP000009081"/>
    </source>
</evidence>
<evidence type="ECO:0000256" key="1">
    <source>
        <dbReference type="SAM" id="MobiDB-lite"/>
    </source>
</evidence>
<dbReference type="AlphaFoldDB" id="C5AZZ7"/>
<gene>
    <name evidence="2" type="ordered locus">MexAM1_META1p3827</name>
</gene>
<dbReference type="EMBL" id="CP001510">
    <property type="protein sequence ID" value="ACS41521.1"/>
    <property type="molecule type" value="Genomic_DNA"/>
</dbReference>
<sequence length="82" mass="9077">MLGEAMDDVIVHIRGSASTQDSGVHRRSRITPSVGMAEAKSRSRRYRAVNHPTALQPRSYCVFAGWNSRQAQLAAVIDRLLV</sequence>
<dbReference type="STRING" id="272630.MexAM1_META1p3827"/>
<protein>
    <submittedName>
        <fullName evidence="2">Uncharacterized protein</fullName>
    </submittedName>
</protein>
<proteinExistence type="predicted"/>
<dbReference type="KEGG" id="mea:Mex_1p3827"/>
<organism evidence="2 3">
    <name type="scientific">Methylorubrum extorquens (strain ATCC 14718 / DSM 1338 / JCM 2805 / NCIMB 9133 / AM1)</name>
    <name type="common">Methylobacterium extorquens</name>
    <dbReference type="NCBI Taxonomy" id="272630"/>
    <lineage>
        <taxon>Bacteria</taxon>
        <taxon>Pseudomonadati</taxon>
        <taxon>Pseudomonadota</taxon>
        <taxon>Alphaproteobacteria</taxon>
        <taxon>Hyphomicrobiales</taxon>
        <taxon>Methylobacteriaceae</taxon>
        <taxon>Methylorubrum</taxon>
    </lineage>
</organism>
<name>C5AZZ7_METEA</name>
<dbReference type="HOGENOM" id="CLU_2554335_0_0_5"/>